<dbReference type="RefSeq" id="WP_115457302.1">
    <property type="nucleotide sequence ID" value="NZ_QRAP01000002.1"/>
</dbReference>
<name>A0A370R0W2_9GAMM</name>
<evidence type="ECO:0000313" key="2">
    <source>
        <dbReference type="EMBL" id="RDK95551.1"/>
    </source>
</evidence>
<dbReference type="Gene3D" id="6.10.250.2750">
    <property type="match status" value="1"/>
</dbReference>
<dbReference type="InterPro" id="IPR015813">
    <property type="entry name" value="Pyrv/PenolPyrv_kinase-like_dom"/>
</dbReference>
<dbReference type="InterPro" id="IPR040442">
    <property type="entry name" value="Pyrv_kinase-like_dom_sf"/>
</dbReference>
<dbReference type="Proteomes" id="UP000254848">
    <property type="component" value="Unassembled WGS sequence"/>
</dbReference>
<dbReference type="InterPro" id="IPR039556">
    <property type="entry name" value="ICL/PEPM"/>
</dbReference>
<keyword evidence="2" id="KW-0456">Lyase</keyword>
<organism evidence="2 3">
    <name type="scientific">Enterobacillus tribolii</name>
    <dbReference type="NCBI Taxonomy" id="1487935"/>
    <lineage>
        <taxon>Bacteria</taxon>
        <taxon>Pseudomonadati</taxon>
        <taxon>Pseudomonadota</taxon>
        <taxon>Gammaproteobacteria</taxon>
        <taxon>Enterobacterales</taxon>
        <taxon>Hafniaceae</taxon>
        <taxon>Enterobacillus</taxon>
    </lineage>
</organism>
<comment type="caution">
    <text evidence="2">The sequence shown here is derived from an EMBL/GenBank/DDBJ whole genome shotgun (WGS) entry which is preliminary data.</text>
</comment>
<accession>A0A370R0W2</accession>
<dbReference type="Gene3D" id="3.20.20.60">
    <property type="entry name" value="Phosphoenolpyruvate-binding domains"/>
    <property type="match status" value="1"/>
</dbReference>
<dbReference type="Pfam" id="PF13714">
    <property type="entry name" value="PEP_mutase"/>
    <property type="match status" value="1"/>
</dbReference>
<dbReference type="EMBL" id="QRAP01000002">
    <property type="protein sequence ID" value="RDK95551.1"/>
    <property type="molecule type" value="Genomic_DNA"/>
</dbReference>
<proteinExistence type="predicted"/>
<keyword evidence="1" id="KW-0479">Metal-binding</keyword>
<dbReference type="OrthoDB" id="9780430at2"/>
<gene>
    <name evidence="2" type="ORF">C8D90_10222</name>
</gene>
<evidence type="ECO:0000256" key="1">
    <source>
        <dbReference type="ARBA" id="ARBA00022723"/>
    </source>
</evidence>
<protein>
    <submittedName>
        <fullName evidence="2">2-methylisocitrate lyase-like PEP mutase family enzyme</fullName>
    </submittedName>
</protein>
<dbReference type="GO" id="GO:0046872">
    <property type="term" value="F:metal ion binding"/>
    <property type="evidence" value="ECO:0007669"/>
    <property type="project" value="UniProtKB-KW"/>
</dbReference>
<evidence type="ECO:0000313" key="3">
    <source>
        <dbReference type="Proteomes" id="UP000254848"/>
    </source>
</evidence>
<sequence length="288" mass="30490">MFTANTQPDNLSQYEKAERFKKLHTGGTPFVMPNPWDRGTAILMQNAGFKAIGTTSAGLAFSLGKLDRAQSVTLEETLENARALVGVTQIPVSIDLEDGFGDDADAIMQTIRAAAESGAVGGSIEDYSSDPANPIRDFAASVARVEAAVEAAKRLPFPFTITARAENYLYGVCDLKDTIARLKAYRDAGANVLYAPALPDADTIKTLCAAVDAPVNVLLGAGNRLSVTELFALGVTRVSLGSALSRAALGGFVAGLQELQQHGTCRFLERAIGYFDVAKLLENGDLPC</sequence>
<dbReference type="SUPFAM" id="SSF51621">
    <property type="entry name" value="Phosphoenolpyruvate/pyruvate domain"/>
    <property type="match status" value="1"/>
</dbReference>
<keyword evidence="3" id="KW-1185">Reference proteome</keyword>
<dbReference type="PANTHER" id="PTHR42905:SF16">
    <property type="entry name" value="CARBOXYPHOSPHONOENOLPYRUVATE PHOSPHONOMUTASE-LIKE PROTEIN (AFU_ORTHOLOGUE AFUA_5G07230)"/>
    <property type="match status" value="1"/>
</dbReference>
<dbReference type="GO" id="GO:0016829">
    <property type="term" value="F:lyase activity"/>
    <property type="evidence" value="ECO:0007669"/>
    <property type="project" value="UniProtKB-KW"/>
</dbReference>
<dbReference type="PANTHER" id="PTHR42905">
    <property type="entry name" value="PHOSPHOENOLPYRUVATE CARBOXYLASE"/>
    <property type="match status" value="1"/>
</dbReference>
<dbReference type="AlphaFoldDB" id="A0A370R0W2"/>
<reference evidence="2 3" key="1">
    <citation type="submission" date="2018-07" db="EMBL/GenBank/DDBJ databases">
        <title>Genomic Encyclopedia of Type Strains, Phase IV (KMG-IV): sequencing the most valuable type-strain genomes for metagenomic binning, comparative biology and taxonomic classification.</title>
        <authorList>
            <person name="Goeker M."/>
        </authorList>
    </citation>
    <scope>NUCLEOTIDE SEQUENCE [LARGE SCALE GENOMIC DNA]</scope>
    <source>
        <strain evidence="2 3">DSM 103736</strain>
    </source>
</reference>
<dbReference type="CDD" id="cd00377">
    <property type="entry name" value="ICL_PEPM"/>
    <property type="match status" value="1"/>
</dbReference>